<gene>
    <name evidence="4" type="primary">LOC106810085</name>
</gene>
<feature type="compositionally biased region" description="Basic and acidic residues" evidence="2">
    <location>
        <begin position="1"/>
        <end position="26"/>
    </location>
</feature>
<feature type="region of interest" description="Disordered" evidence="2">
    <location>
        <begin position="319"/>
        <end position="345"/>
    </location>
</feature>
<sequence>MTQQEDTIRRGERERKSLMEKLDVGERQQASGDNEKKQLGERINKLKTQIERMEQDKKQLRENLEVAETHCTKLELAKRGLEGDLQRQKLKMNDIETDKQCASNSASCLAVVTRGVLVTVSRSGLSRHVLAKETSDAWPEVQQLQRELSASEHDRRVLQEKLDGCRMTAKRVNMAEAIRPTVGCVLQNRVENLLKQVQDAEDKGASLQLTVDRQTLTLAKTEQGESELKDKHDTCECVPYLVDYLGVATLPAVEREKILTEEQASKTLLEKTSAERTLSSIESENLEMQRQVQNLQAALAEQEQQHAQKMIDLTTRHRTETEMETERLRTAQQQAERTLDSRERSHRMRIKSLEEQVAHLKDQQAQEMRKRNLYISRSSRAGDDMKDLRALLGDSLSAVSRDRTLDPILLEHEIKKLDDSMAYHGGGGGYHDVSSPPSKLAHRPLAGIGGLQRTRSISPARLSRPMSSSPSFKKRMGSKSRLSFKN</sequence>
<evidence type="ECO:0000256" key="2">
    <source>
        <dbReference type="SAM" id="MobiDB-lite"/>
    </source>
</evidence>
<keyword evidence="3" id="KW-1185">Reference proteome</keyword>
<dbReference type="Proteomes" id="UP000695022">
    <property type="component" value="Unplaced"/>
</dbReference>
<accession>A0ABM1E9H4</accession>
<feature type="compositionally biased region" description="Basic residues" evidence="2">
    <location>
        <begin position="472"/>
        <end position="486"/>
    </location>
</feature>
<evidence type="ECO:0000313" key="4">
    <source>
        <dbReference type="RefSeq" id="XP_014668845.1"/>
    </source>
</evidence>
<name>A0ABM1E9H4_PRICU</name>
<feature type="region of interest" description="Disordered" evidence="2">
    <location>
        <begin position="447"/>
        <end position="486"/>
    </location>
</feature>
<feature type="compositionally biased region" description="Basic and acidic residues" evidence="2">
    <location>
        <begin position="319"/>
        <end position="329"/>
    </location>
</feature>
<feature type="region of interest" description="Disordered" evidence="2">
    <location>
        <begin position="1"/>
        <end position="40"/>
    </location>
</feature>
<dbReference type="GeneID" id="106810085"/>
<proteinExistence type="predicted"/>
<dbReference type="RefSeq" id="XP_014668845.1">
    <property type="nucleotide sequence ID" value="XM_014813359.1"/>
</dbReference>
<organism evidence="3 4">
    <name type="scientific">Priapulus caudatus</name>
    <name type="common">Priapulid worm</name>
    <dbReference type="NCBI Taxonomy" id="37621"/>
    <lineage>
        <taxon>Eukaryota</taxon>
        <taxon>Metazoa</taxon>
        <taxon>Ecdysozoa</taxon>
        <taxon>Scalidophora</taxon>
        <taxon>Priapulida</taxon>
        <taxon>Priapulimorpha</taxon>
        <taxon>Priapulimorphida</taxon>
        <taxon>Priapulidae</taxon>
        <taxon>Priapulus</taxon>
    </lineage>
</organism>
<evidence type="ECO:0000313" key="3">
    <source>
        <dbReference type="Proteomes" id="UP000695022"/>
    </source>
</evidence>
<feature type="coiled-coil region" evidence="1">
    <location>
        <begin position="271"/>
        <end position="312"/>
    </location>
</feature>
<protein>
    <submittedName>
        <fullName evidence="4">Rootletin-like</fullName>
    </submittedName>
</protein>
<keyword evidence="1" id="KW-0175">Coiled coil</keyword>
<evidence type="ECO:0000256" key="1">
    <source>
        <dbReference type="SAM" id="Coils"/>
    </source>
</evidence>
<reference evidence="4" key="1">
    <citation type="submission" date="2025-08" db="UniProtKB">
        <authorList>
            <consortium name="RefSeq"/>
        </authorList>
    </citation>
    <scope>IDENTIFICATION</scope>
</reference>